<sequence>MSARLFAVAGPSGAGKDLLMTMAARAHPGLRLARRAITRPLEAGGEDFEPLTEAEFARRAGAGEFALHWRAHGLGYGIPASELAGTGPVLFNASRGVLAEAARQWPGLVVVLVTAPPGILAQRLAHRGRETAEDQHRRLARAGFALPQGLEIRHVLNDGTPETGLARFLAALQPESV</sequence>
<dbReference type="GO" id="GO:0006015">
    <property type="term" value="P:5-phosphoribose 1-diphosphate biosynthetic process"/>
    <property type="evidence" value="ECO:0007669"/>
    <property type="project" value="UniProtKB-UniRule"/>
</dbReference>
<dbReference type="EC" id="2.7.4.23" evidence="6"/>
<dbReference type="GO" id="GO:0033863">
    <property type="term" value="F:ribose 1,5-bisphosphate phosphokinase activity"/>
    <property type="evidence" value="ECO:0007669"/>
    <property type="project" value="UniProtKB-UniRule"/>
</dbReference>
<evidence type="ECO:0000256" key="6">
    <source>
        <dbReference type="HAMAP-Rule" id="MF_00836"/>
    </source>
</evidence>
<dbReference type="Gene3D" id="3.40.50.300">
    <property type="entry name" value="P-loop containing nucleotide triphosphate hydrolases"/>
    <property type="match status" value="1"/>
</dbReference>
<dbReference type="EMBL" id="QZEW01000001">
    <property type="protein sequence ID" value="RJL22690.1"/>
    <property type="molecule type" value="Genomic_DNA"/>
</dbReference>
<comment type="pathway">
    <text evidence="2 6">Metabolic intermediate biosynthesis; 5-phospho-alpha-D-ribose 1-diphosphate biosynthesis; 5-phospho-alpha-D-ribose 1-diphosphate from D-ribose 5-phosphate (route II): step 3/3.</text>
</comment>
<reference evidence="9" key="1">
    <citation type="submission" date="2018-09" db="EMBL/GenBank/DDBJ databases">
        <title>Paracoccus onubensis nov. sp. a moderate halophilic bacterium isolated from Gruta de las Maravillas (Aracena, Spain).</title>
        <authorList>
            <person name="Jurado V."/>
            <person name="Gutierrez-Patricio S."/>
            <person name="Gonzalez-Pimentel J.L."/>
            <person name="Miller A.Z."/>
            <person name="Laiz L."/>
            <person name="Saiz-Jimenez C."/>
        </authorList>
    </citation>
    <scope>NUCLEOTIDE SEQUENCE [LARGE SCALE GENOMIC DNA]</scope>
    <source>
        <strain evidence="9">DSM 26381</strain>
    </source>
</reference>
<evidence type="ECO:0000313" key="8">
    <source>
        <dbReference type="EMBL" id="RJL22690.1"/>
    </source>
</evidence>
<evidence type="ECO:0000256" key="4">
    <source>
        <dbReference type="ARBA" id="ARBA00022741"/>
    </source>
</evidence>
<proteinExistence type="inferred from homology"/>
<comment type="caution">
    <text evidence="8">The sequence shown here is derived from an EMBL/GenBank/DDBJ whole genome shotgun (WGS) entry which is preliminary data.</text>
</comment>
<dbReference type="GO" id="GO:0005524">
    <property type="term" value="F:ATP binding"/>
    <property type="evidence" value="ECO:0007669"/>
    <property type="project" value="UniProtKB-KW"/>
</dbReference>
<dbReference type="HAMAP" id="MF_00836">
    <property type="entry name" value="PhnN"/>
    <property type="match status" value="1"/>
</dbReference>
<comment type="similarity">
    <text evidence="6">Belongs to the ribose 1,5-bisphosphokinase family.</text>
</comment>
<dbReference type="Proteomes" id="UP000283587">
    <property type="component" value="Unassembled WGS sequence"/>
</dbReference>
<dbReference type="SUPFAM" id="SSF52540">
    <property type="entry name" value="P-loop containing nucleoside triphosphate hydrolases"/>
    <property type="match status" value="1"/>
</dbReference>
<feature type="domain" description="Guanylate kinase/L-type calcium channel beta subunit" evidence="7">
    <location>
        <begin position="2"/>
        <end position="176"/>
    </location>
</feature>
<dbReference type="SMART" id="SM00072">
    <property type="entry name" value="GuKc"/>
    <property type="match status" value="1"/>
</dbReference>
<feature type="binding site" evidence="6">
    <location>
        <begin position="10"/>
        <end position="17"/>
    </location>
    <ligand>
        <name>ATP</name>
        <dbReference type="ChEBI" id="CHEBI:30616"/>
    </ligand>
</feature>
<dbReference type="UniPathway" id="UPA00087">
    <property type="reaction ID" value="UER00175"/>
</dbReference>
<accession>A0A419ACP7</accession>
<keyword evidence="9" id="KW-1185">Reference proteome</keyword>
<dbReference type="InterPro" id="IPR012699">
    <property type="entry name" value="PhnN"/>
</dbReference>
<evidence type="ECO:0000256" key="5">
    <source>
        <dbReference type="ARBA" id="ARBA00022840"/>
    </source>
</evidence>
<dbReference type="InterPro" id="IPR027417">
    <property type="entry name" value="P-loop_NTPase"/>
</dbReference>
<keyword evidence="5 6" id="KW-0067">ATP-binding</keyword>
<dbReference type="AlphaFoldDB" id="A0A419ACP7"/>
<evidence type="ECO:0000256" key="3">
    <source>
        <dbReference type="ARBA" id="ARBA00022679"/>
    </source>
</evidence>
<keyword evidence="4 6" id="KW-0547">Nucleotide-binding</keyword>
<evidence type="ECO:0000256" key="2">
    <source>
        <dbReference type="ARBA" id="ARBA00005069"/>
    </source>
</evidence>
<keyword evidence="8" id="KW-0418">Kinase</keyword>
<comment type="catalytic activity">
    <reaction evidence="1 6">
        <text>alpha-D-ribose 1,5-bisphosphate + ATP = 5-phospho-alpha-D-ribose 1-diphosphate + ADP</text>
        <dbReference type="Rhea" id="RHEA:20109"/>
        <dbReference type="ChEBI" id="CHEBI:30616"/>
        <dbReference type="ChEBI" id="CHEBI:58017"/>
        <dbReference type="ChEBI" id="CHEBI:68688"/>
        <dbReference type="ChEBI" id="CHEBI:456216"/>
        <dbReference type="EC" id="2.7.4.23"/>
    </reaction>
</comment>
<evidence type="ECO:0000313" key="9">
    <source>
        <dbReference type="Proteomes" id="UP000283587"/>
    </source>
</evidence>
<dbReference type="InterPro" id="IPR008145">
    <property type="entry name" value="GK/Ca_channel_bsu"/>
</dbReference>
<organism evidence="8 9">
    <name type="scientific">Paracoccus siganidrum</name>
    <dbReference type="NCBI Taxonomy" id="1276757"/>
    <lineage>
        <taxon>Bacteria</taxon>
        <taxon>Pseudomonadati</taxon>
        <taxon>Pseudomonadota</taxon>
        <taxon>Alphaproteobacteria</taxon>
        <taxon>Rhodobacterales</taxon>
        <taxon>Paracoccaceae</taxon>
        <taxon>Paracoccus</taxon>
    </lineage>
</organism>
<dbReference type="RefSeq" id="WP_119896217.1">
    <property type="nucleotide sequence ID" value="NZ_QNRC01000003.1"/>
</dbReference>
<gene>
    <name evidence="6" type="primary">phnN</name>
    <name evidence="8" type="ORF">D3P05_00410</name>
</gene>
<name>A0A419ACP7_9RHOB</name>
<comment type="function">
    <text evidence="6">Catalyzes the phosphorylation of ribose 1,5-bisphosphate to 5-phospho-D-ribosyl alpha-1-diphosphate (PRPP).</text>
</comment>
<dbReference type="OrthoDB" id="341217at2"/>
<evidence type="ECO:0000259" key="7">
    <source>
        <dbReference type="SMART" id="SM00072"/>
    </source>
</evidence>
<dbReference type="GO" id="GO:0019634">
    <property type="term" value="P:organic phosphonate metabolic process"/>
    <property type="evidence" value="ECO:0007669"/>
    <property type="project" value="UniProtKB-UniRule"/>
</dbReference>
<keyword evidence="3 6" id="KW-0808">Transferase</keyword>
<evidence type="ECO:0000256" key="1">
    <source>
        <dbReference type="ARBA" id="ARBA00000373"/>
    </source>
</evidence>
<protein>
    <recommendedName>
        <fullName evidence="6">Ribose 1,5-bisphosphate phosphokinase PhnN</fullName>
        <ecNumber evidence="6">2.7.4.23</ecNumber>
    </recommendedName>
    <alternativeName>
        <fullName evidence="6">Ribose 1,5-bisphosphokinase</fullName>
    </alternativeName>
</protein>